<keyword evidence="1" id="KW-0812">Transmembrane</keyword>
<organism evidence="2 3">
    <name type="scientific">Georgenia satyanarayanai</name>
    <dbReference type="NCBI Taxonomy" id="860221"/>
    <lineage>
        <taxon>Bacteria</taxon>
        <taxon>Bacillati</taxon>
        <taxon>Actinomycetota</taxon>
        <taxon>Actinomycetes</taxon>
        <taxon>Micrococcales</taxon>
        <taxon>Bogoriellaceae</taxon>
        <taxon>Georgenia</taxon>
    </lineage>
</organism>
<keyword evidence="1" id="KW-1133">Transmembrane helix</keyword>
<dbReference type="RefSeq" id="WP_110850806.1">
    <property type="nucleotide sequence ID" value="NZ_QKLZ01000001.1"/>
</dbReference>
<dbReference type="EMBL" id="UETB01000001">
    <property type="protein sequence ID" value="SSA36634.1"/>
    <property type="molecule type" value="Genomic_DNA"/>
</dbReference>
<feature type="transmembrane region" description="Helical" evidence="1">
    <location>
        <begin position="7"/>
        <end position="25"/>
    </location>
</feature>
<protein>
    <recommendedName>
        <fullName evidence="4">DUF2975 domain-containing protein</fullName>
    </recommendedName>
</protein>
<gene>
    <name evidence="2" type="ORF">SAMN05216184_101296</name>
</gene>
<evidence type="ECO:0000256" key="1">
    <source>
        <dbReference type="SAM" id="Phobius"/>
    </source>
</evidence>
<proteinExistence type="predicted"/>
<feature type="transmembrane region" description="Helical" evidence="1">
    <location>
        <begin position="152"/>
        <end position="174"/>
    </location>
</feature>
<evidence type="ECO:0000313" key="2">
    <source>
        <dbReference type="EMBL" id="SSA36634.1"/>
    </source>
</evidence>
<accession>A0A2Y8ZX43</accession>
<evidence type="ECO:0008006" key="4">
    <source>
        <dbReference type="Google" id="ProtNLM"/>
    </source>
</evidence>
<sequence length="229" mass="24940">MSRLLELLLKVWSGVLVASALLWVLPNAVRHWIAELSGGFLRTQFGPTDALYGGIRMGAYFTDGTVDRLVDAMRQNMMLAAHEANGMGFRNQGDVNIGWVLQFFPSGWQHVVHAALTVIPLLVMAVLWWWLATAVAQSRRREVFSLASAHKLTVAGAVIALGGPLLALATWLLYRWVLETSQFGARAEIPAFDLSAVPWGAVAAGLALVVLGTVWRKGAVKERELAGLV</sequence>
<reference evidence="2 3" key="1">
    <citation type="submission" date="2016-10" db="EMBL/GenBank/DDBJ databases">
        <authorList>
            <person name="Cai Z."/>
        </authorList>
    </citation>
    <scope>NUCLEOTIDE SEQUENCE [LARGE SCALE GENOMIC DNA]</scope>
    <source>
        <strain evidence="2 3">CGMCC 1.10826</strain>
    </source>
</reference>
<feature type="transmembrane region" description="Helical" evidence="1">
    <location>
        <begin position="194"/>
        <end position="215"/>
    </location>
</feature>
<dbReference type="Proteomes" id="UP000250222">
    <property type="component" value="Unassembled WGS sequence"/>
</dbReference>
<dbReference type="AlphaFoldDB" id="A0A2Y8ZX43"/>
<keyword evidence="3" id="KW-1185">Reference proteome</keyword>
<evidence type="ECO:0000313" key="3">
    <source>
        <dbReference type="Proteomes" id="UP000250222"/>
    </source>
</evidence>
<keyword evidence="1" id="KW-0472">Membrane</keyword>
<feature type="transmembrane region" description="Helical" evidence="1">
    <location>
        <begin position="111"/>
        <end position="131"/>
    </location>
</feature>
<name>A0A2Y8ZX43_9MICO</name>